<keyword evidence="3" id="KW-1185">Reference proteome</keyword>
<evidence type="ECO:0000313" key="3">
    <source>
        <dbReference type="Proteomes" id="UP001203297"/>
    </source>
</evidence>
<protein>
    <submittedName>
        <fullName evidence="2">Uncharacterized protein</fullName>
    </submittedName>
</protein>
<comment type="caution">
    <text evidence="2">The sequence shown here is derived from an EMBL/GenBank/DDBJ whole genome shotgun (WGS) entry which is preliminary data.</text>
</comment>
<evidence type="ECO:0000313" key="2">
    <source>
        <dbReference type="EMBL" id="KAI0289245.1"/>
    </source>
</evidence>
<dbReference type="AlphaFoldDB" id="A0AAD4LU38"/>
<dbReference type="EMBL" id="WTXG01000349">
    <property type="protein sequence ID" value="KAI0289245.1"/>
    <property type="molecule type" value="Genomic_DNA"/>
</dbReference>
<feature type="region of interest" description="Disordered" evidence="1">
    <location>
        <begin position="171"/>
        <end position="190"/>
    </location>
</feature>
<organism evidence="2 3">
    <name type="scientific">Multifurca ochricompacta</name>
    <dbReference type="NCBI Taxonomy" id="376703"/>
    <lineage>
        <taxon>Eukaryota</taxon>
        <taxon>Fungi</taxon>
        <taxon>Dikarya</taxon>
        <taxon>Basidiomycota</taxon>
        <taxon>Agaricomycotina</taxon>
        <taxon>Agaricomycetes</taxon>
        <taxon>Russulales</taxon>
        <taxon>Russulaceae</taxon>
        <taxon>Multifurca</taxon>
    </lineage>
</organism>
<reference evidence="2" key="1">
    <citation type="journal article" date="2022" name="New Phytol.">
        <title>Evolutionary transition to the ectomycorrhizal habit in the genomes of a hyperdiverse lineage of mushroom-forming fungi.</title>
        <authorList>
            <person name="Looney B."/>
            <person name="Miyauchi S."/>
            <person name="Morin E."/>
            <person name="Drula E."/>
            <person name="Courty P.E."/>
            <person name="Kohler A."/>
            <person name="Kuo A."/>
            <person name="LaButti K."/>
            <person name="Pangilinan J."/>
            <person name="Lipzen A."/>
            <person name="Riley R."/>
            <person name="Andreopoulos W."/>
            <person name="He G."/>
            <person name="Johnson J."/>
            <person name="Nolan M."/>
            <person name="Tritt A."/>
            <person name="Barry K.W."/>
            <person name="Grigoriev I.V."/>
            <person name="Nagy L.G."/>
            <person name="Hibbett D."/>
            <person name="Henrissat B."/>
            <person name="Matheny P.B."/>
            <person name="Labbe J."/>
            <person name="Martin F.M."/>
        </authorList>
    </citation>
    <scope>NUCLEOTIDE SEQUENCE</scope>
    <source>
        <strain evidence="2">BPL690</strain>
    </source>
</reference>
<proteinExistence type="predicted"/>
<name>A0AAD4LU38_9AGAM</name>
<sequence>MTPQSDLICTAIIRGTPHMINGPRTIGRRRKMIDLCKFRHPIRHRLDFLFQRAGSSKKENIRKKKKTKNEQCGGFFTLFSLVRASHQAGTFVKNSRSGWATHRLDPALTWIFVCLPRTQNVIPWSPLKGNGQRTDNGETVAKSGVNSLSPPTHTDSISNAHSKWVCCPDTTRLPRRNNERKGSGMLLPKS</sequence>
<accession>A0AAD4LU38</accession>
<gene>
    <name evidence="2" type="ORF">B0F90DRAFT_876468</name>
</gene>
<evidence type="ECO:0000256" key="1">
    <source>
        <dbReference type="SAM" id="MobiDB-lite"/>
    </source>
</evidence>
<dbReference type="Proteomes" id="UP001203297">
    <property type="component" value="Unassembled WGS sequence"/>
</dbReference>